<feature type="transmembrane region" description="Helical" evidence="5">
    <location>
        <begin position="377"/>
        <end position="397"/>
    </location>
</feature>
<dbReference type="InterPro" id="IPR029063">
    <property type="entry name" value="SAM-dependent_MTases_sf"/>
</dbReference>
<dbReference type="Gene3D" id="3.40.50.150">
    <property type="entry name" value="Vaccinia Virus protein VP39"/>
    <property type="match status" value="1"/>
</dbReference>
<feature type="binding site" evidence="5">
    <location>
        <begin position="592"/>
        <end position="593"/>
    </location>
    <ligand>
        <name>S-methyl-5'-thioadenosine</name>
        <dbReference type="ChEBI" id="CHEBI:17509"/>
    </ligand>
</feature>
<dbReference type="InterPro" id="IPR030374">
    <property type="entry name" value="PABS"/>
</dbReference>
<feature type="transmembrane region" description="Helical" evidence="5">
    <location>
        <begin position="225"/>
        <end position="246"/>
    </location>
</feature>
<feature type="transmembrane region" description="Helical" evidence="5">
    <location>
        <begin position="71"/>
        <end position="94"/>
    </location>
</feature>
<keyword evidence="5" id="KW-1003">Cell membrane</keyword>
<keyword evidence="5" id="KW-0472">Membrane</keyword>
<dbReference type="PANTHER" id="PTHR43317:SF1">
    <property type="entry name" value="THERMOSPERMINE SYNTHASE ACAULIS5"/>
    <property type="match status" value="1"/>
</dbReference>
<comment type="catalytic activity">
    <reaction evidence="5">
        <text>S-adenosyl 3-(methylsulfanyl)propylamine + putrescine = S-methyl-5'-thioadenosine + spermidine + H(+)</text>
        <dbReference type="Rhea" id="RHEA:12721"/>
        <dbReference type="ChEBI" id="CHEBI:15378"/>
        <dbReference type="ChEBI" id="CHEBI:17509"/>
        <dbReference type="ChEBI" id="CHEBI:57443"/>
        <dbReference type="ChEBI" id="CHEBI:57834"/>
        <dbReference type="ChEBI" id="CHEBI:326268"/>
        <dbReference type="EC" id="2.5.1.16"/>
    </reaction>
</comment>
<organism evidence="8 9">
    <name type="scientific">Rhodovibrio sodomensis</name>
    <dbReference type="NCBI Taxonomy" id="1088"/>
    <lineage>
        <taxon>Bacteria</taxon>
        <taxon>Pseudomonadati</taxon>
        <taxon>Pseudomonadota</taxon>
        <taxon>Alphaproteobacteria</taxon>
        <taxon>Rhodospirillales</taxon>
        <taxon>Rhodovibrionaceae</taxon>
        <taxon>Rhodovibrio</taxon>
    </lineage>
</organism>
<reference evidence="8 9" key="1">
    <citation type="journal article" date="2020" name="Microorganisms">
        <title>Osmotic Adaptation and Compatible Solute Biosynthesis of Phototrophic Bacteria as Revealed from Genome Analyses.</title>
        <authorList>
            <person name="Imhoff J.F."/>
            <person name="Rahn T."/>
            <person name="Kunzel S."/>
            <person name="Keller A."/>
            <person name="Neulinger S.C."/>
        </authorList>
    </citation>
    <scope>NUCLEOTIDE SEQUENCE [LARGE SCALE GENOMIC DNA]</scope>
    <source>
        <strain evidence="8 9">DSM 9895</strain>
    </source>
</reference>
<name>A0ABS1DE68_9PROT</name>
<dbReference type="InterPro" id="IPR001045">
    <property type="entry name" value="Spermi_synthase"/>
</dbReference>
<feature type="transmembrane region" description="Helical" evidence="5">
    <location>
        <begin position="114"/>
        <end position="136"/>
    </location>
</feature>
<comment type="subunit">
    <text evidence="5">Homodimer or homotetramer.</text>
</comment>
<comment type="caution">
    <text evidence="8">The sequence shown here is derived from an EMBL/GenBank/DDBJ whole genome shotgun (WGS) entry which is preliminary data.</text>
</comment>
<evidence type="ECO:0000313" key="8">
    <source>
        <dbReference type="EMBL" id="MBK1668179.1"/>
    </source>
</evidence>
<evidence type="ECO:0000256" key="1">
    <source>
        <dbReference type="ARBA" id="ARBA00007867"/>
    </source>
</evidence>
<dbReference type="EMBL" id="NRRL01000018">
    <property type="protein sequence ID" value="MBK1668179.1"/>
    <property type="molecule type" value="Genomic_DNA"/>
</dbReference>
<dbReference type="CDD" id="cd02440">
    <property type="entry name" value="AdoMet_MTases"/>
    <property type="match status" value="1"/>
</dbReference>
<feature type="transmembrane region" description="Helical" evidence="5">
    <location>
        <begin position="433"/>
        <end position="453"/>
    </location>
</feature>
<feature type="binding site" evidence="5">
    <location>
        <position position="561"/>
    </location>
    <ligand>
        <name>S-methyl-5'-thioadenosine</name>
        <dbReference type="ChEBI" id="CHEBI:17509"/>
    </ligand>
</feature>
<comment type="function">
    <text evidence="5">Catalyzes the irreversible transfer of a propylamine group from the amino donor S-adenosylmethioninamine (decarboxy-AdoMet) to putrescine (1,4-diaminobutane) to yield spermidine.</text>
</comment>
<accession>A0ABS1DE68</accession>
<protein>
    <recommendedName>
        <fullName evidence="5">Polyamine aminopropyltransferase</fullName>
    </recommendedName>
    <alternativeName>
        <fullName evidence="5">Putrescine aminopropyltransferase</fullName>
        <shortName evidence="5">PAPT</shortName>
    </alternativeName>
    <alternativeName>
        <fullName evidence="5">Spermidine synthase</fullName>
        <shortName evidence="5">SPDS</shortName>
        <shortName evidence="5">SPDSY</shortName>
        <ecNumber evidence="5">2.5.1.16</ecNumber>
    </alternativeName>
</protein>
<dbReference type="EC" id="2.5.1.16" evidence="5"/>
<comment type="subcellular location">
    <subcellularLocation>
        <location evidence="5">Cell membrane</location>
        <topology evidence="5">Multi-pass membrane protein</topology>
    </subcellularLocation>
</comment>
<evidence type="ECO:0000256" key="3">
    <source>
        <dbReference type="ARBA" id="ARBA00023066"/>
    </source>
</evidence>
<feature type="transmembrane region" description="Helical" evidence="5">
    <location>
        <begin position="290"/>
        <end position="312"/>
    </location>
</feature>
<gene>
    <name evidence="5" type="primary">speE</name>
    <name evidence="8" type="ORF">CKO28_09030</name>
</gene>
<feature type="transmembrane region" description="Helical" evidence="5">
    <location>
        <begin position="258"/>
        <end position="278"/>
    </location>
</feature>
<dbReference type="HAMAP" id="MF_00198">
    <property type="entry name" value="Spermidine_synth"/>
    <property type="match status" value="1"/>
</dbReference>
<keyword evidence="4 5" id="KW-0620">Polyamine biosynthesis</keyword>
<feature type="transmembrane region" description="Helical" evidence="5">
    <location>
        <begin position="31"/>
        <end position="59"/>
    </location>
</feature>
<keyword evidence="5" id="KW-1133">Transmembrane helix</keyword>
<feature type="transmembrane region" description="Helical" evidence="5">
    <location>
        <begin position="332"/>
        <end position="356"/>
    </location>
</feature>
<dbReference type="Proteomes" id="UP001296873">
    <property type="component" value="Unassembled WGS sequence"/>
</dbReference>
<evidence type="ECO:0000256" key="6">
    <source>
        <dbReference type="PROSITE-ProRule" id="PRU00354"/>
    </source>
</evidence>
<comment type="pathway">
    <text evidence="5">Amine and polyamine biosynthesis; spermidine biosynthesis; spermidine from putrescine: step 1/1.</text>
</comment>
<evidence type="ECO:0000256" key="5">
    <source>
        <dbReference type="HAMAP-Rule" id="MF_00198"/>
    </source>
</evidence>
<keyword evidence="5" id="KW-0812">Transmembrane</keyword>
<keyword evidence="2 5" id="KW-0808">Transferase</keyword>
<evidence type="ECO:0000313" key="9">
    <source>
        <dbReference type="Proteomes" id="UP001296873"/>
    </source>
</evidence>
<comment type="caution">
    <text evidence="5 6">Lacks conserved residue(s) required for the propagation of feature annotation.</text>
</comment>
<comment type="similarity">
    <text evidence="1 5">Belongs to the spermidine/spermine synthase family.</text>
</comment>
<keyword evidence="9" id="KW-1185">Reference proteome</keyword>
<evidence type="ECO:0000259" key="7">
    <source>
        <dbReference type="PROSITE" id="PS51006"/>
    </source>
</evidence>
<evidence type="ECO:0000256" key="4">
    <source>
        <dbReference type="ARBA" id="ARBA00023115"/>
    </source>
</evidence>
<keyword evidence="3 5" id="KW-0745">Spermidine biosynthesis</keyword>
<dbReference type="PROSITE" id="PS51006">
    <property type="entry name" value="PABS_2"/>
    <property type="match status" value="1"/>
</dbReference>
<proteinExistence type="inferred from homology"/>
<dbReference type="SUPFAM" id="SSF53335">
    <property type="entry name" value="S-adenosyl-L-methionine-dependent methyltransferases"/>
    <property type="match status" value="1"/>
</dbReference>
<dbReference type="Pfam" id="PF01564">
    <property type="entry name" value="Spermine_synth"/>
    <property type="match status" value="1"/>
</dbReference>
<feature type="transmembrane region" description="Helical" evidence="5">
    <location>
        <begin position="180"/>
        <end position="197"/>
    </location>
</feature>
<evidence type="ECO:0000256" key="2">
    <source>
        <dbReference type="ARBA" id="ARBA00022679"/>
    </source>
</evidence>
<feature type="transmembrane region" description="Helical" evidence="5">
    <location>
        <begin position="403"/>
        <end position="426"/>
    </location>
</feature>
<dbReference type="PANTHER" id="PTHR43317">
    <property type="entry name" value="THERMOSPERMINE SYNTHASE ACAULIS5"/>
    <property type="match status" value="1"/>
</dbReference>
<dbReference type="RefSeq" id="WP_200340364.1">
    <property type="nucleotide sequence ID" value="NZ_NRRL01000018.1"/>
</dbReference>
<sequence length="765" mass="79968">MNRTVSLLAFAALASGAAALAYQILWARSLAIVLGGTAEGAAVTLAAFMAGMAAGAWLAERLSLKSRDPRLAYGLLETLIALTAVSAGWFLQAYAYDLGALVADLGDSWLIKSVIAFALIAAPSAAIGATLPYLFVTAHRAVPACDLIPALYARNVMGAALGVLLTGFFAIRLLGVELSYLAAGGLNIAAAIAILMLRNAPRGAASQGTDHSASGRTLNARSGEALLLGLAMLSGAVVFIIEVVWAHLGQFVLGNRTYAMSALLAAVLLQLYTGTRLVEMLCRRRPQATPLMFLIAVLAAATAGLTTGLFLAHLVSNHFVALEMRMGLEGEVLLLVRVALTALALAPAIVPAGMLFPLCLTLSGRAQRTGGAGAGRLLALNTAGAVVGALSAGFLLIEQVGVWGSFKVAIALMAGATLAVAVGAALGRTGYRVAPASAGAAVAACLTLVLAAAPTQPPHAAVDGERLLVDERSEGILQLYNERHPVCGDQVEDCLFLYNGRLPVVYTPAFPQTLYAQHQQAHAGMAYLERPRRALVIGAGLGVTAGALAQYPDIERVDVVEIHRGVYDAAPHFSDVNYHYTRDPKVSTHVADGRKFLLAADQRWDLITANGTNPVLPGVAALYHREFFEQARERLAPGGVLVVQIMNELSPHVATAILDVFPYARAMRGYGGVLVPGSWIVVASEQPLRMRPSAARRFEAPSVAAALSDAGLPRTVSAYQLFAAMPKLTHVVPGAGAAPAPTDNWPIGEFLIMHGGDGAFTPTFK</sequence>
<feature type="transmembrane region" description="Helical" evidence="5">
    <location>
        <begin position="156"/>
        <end position="174"/>
    </location>
</feature>
<feature type="domain" description="PABS" evidence="7">
    <location>
        <begin position="521"/>
        <end position="694"/>
    </location>
</feature>
<comment type="caution">
    <text evidence="5">Lacks the conserved Asp active site.</text>
</comment>